<feature type="domain" description="HpcH/HpaI aldolase/citrate lyase" evidence="6">
    <location>
        <begin position="5"/>
        <end position="226"/>
    </location>
</feature>
<protein>
    <submittedName>
        <fullName evidence="7">Citrate lyase</fullName>
    </submittedName>
</protein>
<feature type="binding site" evidence="4">
    <location>
        <position position="129"/>
    </location>
    <ligand>
        <name>substrate</name>
    </ligand>
</feature>
<dbReference type="KEGG" id="aka:TKWG_09260"/>
<name>I3UAZ0_ADVKW</name>
<dbReference type="OrthoDB" id="348111at2"/>
<gene>
    <name evidence="7" type="ordered locus">TKWG_09260</name>
</gene>
<evidence type="ECO:0000259" key="6">
    <source>
        <dbReference type="Pfam" id="PF03328"/>
    </source>
</evidence>
<dbReference type="PIRSF" id="PIRSF015582">
    <property type="entry name" value="Cit_lyase_B"/>
    <property type="match status" value="1"/>
</dbReference>
<dbReference type="InterPro" id="IPR005000">
    <property type="entry name" value="Aldolase/citrate-lyase_domain"/>
</dbReference>
<dbReference type="PANTHER" id="PTHR32308:SF10">
    <property type="entry name" value="CITRATE LYASE SUBUNIT BETA"/>
    <property type="match status" value="1"/>
</dbReference>
<comment type="cofactor">
    <cofactor evidence="1">
        <name>Mg(2+)</name>
        <dbReference type="ChEBI" id="CHEBI:18420"/>
    </cofactor>
</comment>
<dbReference type="Gene3D" id="3.20.20.60">
    <property type="entry name" value="Phosphoenolpyruvate-binding domains"/>
    <property type="match status" value="1"/>
</dbReference>
<dbReference type="InterPro" id="IPR040442">
    <property type="entry name" value="Pyrv_kinase-like_dom_sf"/>
</dbReference>
<dbReference type="HOGENOM" id="CLU_044864_0_1_4"/>
<dbReference type="PANTHER" id="PTHR32308">
    <property type="entry name" value="LYASE BETA SUBUNIT, PUTATIVE (AFU_ORTHOLOGUE AFUA_4G13030)-RELATED"/>
    <property type="match status" value="1"/>
</dbReference>
<evidence type="ECO:0000256" key="3">
    <source>
        <dbReference type="ARBA" id="ARBA00022842"/>
    </source>
</evidence>
<feature type="binding site" evidence="4">
    <location>
        <position position="66"/>
    </location>
    <ligand>
        <name>substrate</name>
    </ligand>
</feature>
<evidence type="ECO:0000256" key="4">
    <source>
        <dbReference type="PIRSR" id="PIRSR015582-1"/>
    </source>
</evidence>
<dbReference type="InterPro" id="IPR015813">
    <property type="entry name" value="Pyrv/PenolPyrv_kinase-like_dom"/>
</dbReference>
<feature type="binding site" evidence="5">
    <location>
        <position position="129"/>
    </location>
    <ligand>
        <name>Mg(2+)</name>
        <dbReference type="ChEBI" id="CHEBI:18420"/>
    </ligand>
</feature>
<organism evidence="7 8">
    <name type="scientific">Advenella kashmirensis (strain DSM 17095 / LMG 22695 / WT001)</name>
    <name type="common">Tetrathiobacter kashmirensis</name>
    <dbReference type="NCBI Taxonomy" id="1036672"/>
    <lineage>
        <taxon>Bacteria</taxon>
        <taxon>Pseudomonadati</taxon>
        <taxon>Pseudomonadota</taxon>
        <taxon>Betaproteobacteria</taxon>
        <taxon>Burkholderiales</taxon>
        <taxon>Alcaligenaceae</taxon>
    </lineage>
</organism>
<dbReference type="EMBL" id="CP003555">
    <property type="protein sequence ID" value="AFK62178.1"/>
    <property type="molecule type" value="Genomic_DNA"/>
</dbReference>
<evidence type="ECO:0000256" key="1">
    <source>
        <dbReference type="ARBA" id="ARBA00001946"/>
    </source>
</evidence>
<dbReference type="RefSeq" id="WP_014750269.1">
    <property type="nucleotide sequence ID" value="NC_017964.1"/>
</dbReference>
<dbReference type="GO" id="GO:0006107">
    <property type="term" value="P:oxaloacetate metabolic process"/>
    <property type="evidence" value="ECO:0007669"/>
    <property type="project" value="TreeGrafter"/>
</dbReference>
<evidence type="ECO:0000256" key="2">
    <source>
        <dbReference type="ARBA" id="ARBA00022723"/>
    </source>
</evidence>
<keyword evidence="3 5" id="KW-0460">Magnesium</keyword>
<dbReference type="STRING" id="1036672.TKWG_09260"/>
<accession>I3UAZ0</accession>
<feature type="binding site" evidence="5">
    <location>
        <position position="158"/>
    </location>
    <ligand>
        <name>Mg(2+)</name>
        <dbReference type="ChEBI" id="CHEBI:18420"/>
    </ligand>
</feature>
<evidence type="ECO:0000313" key="7">
    <source>
        <dbReference type="EMBL" id="AFK62178.1"/>
    </source>
</evidence>
<keyword evidence="8" id="KW-1185">Reference proteome</keyword>
<dbReference type="InterPro" id="IPR011206">
    <property type="entry name" value="Citrate_lyase_beta/mcl1/mcl2"/>
</dbReference>
<reference evidence="7 8" key="1">
    <citation type="journal article" date="2011" name="J. Bacteriol.">
        <title>Whole-genome shotgun sequencing of the sulfur-oxidizing chemoautotroph Tetrathiobacter kashmirensis.</title>
        <authorList>
            <person name="Ghosh W."/>
            <person name="George A."/>
            <person name="Agarwal A."/>
            <person name="Raj P."/>
            <person name="Alam M."/>
            <person name="Pyne P."/>
            <person name="Das Gupta S.K."/>
        </authorList>
    </citation>
    <scope>NUCLEOTIDE SEQUENCE [LARGE SCALE GENOMIC DNA]</scope>
    <source>
        <strain evidence="7 8">WT001</strain>
    </source>
</reference>
<keyword evidence="7" id="KW-0456">Lyase</keyword>
<dbReference type="GO" id="GO:0000287">
    <property type="term" value="F:magnesium ion binding"/>
    <property type="evidence" value="ECO:0007669"/>
    <property type="project" value="TreeGrafter"/>
</dbReference>
<proteinExistence type="predicted"/>
<keyword evidence="2 5" id="KW-0479">Metal-binding</keyword>
<evidence type="ECO:0000313" key="8">
    <source>
        <dbReference type="Proteomes" id="UP000005267"/>
    </source>
</evidence>
<dbReference type="AlphaFoldDB" id="I3UAZ0"/>
<dbReference type="GO" id="GO:0016829">
    <property type="term" value="F:lyase activity"/>
    <property type="evidence" value="ECO:0007669"/>
    <property type="project" value="UniProtKB-KW"/>
</dbReference>
<reference evidence="8" key="2">
    <citation type="journal article" date="2013" name="PLoS ONE">
        <title>Genome implosion elicits host-confinement in Alcaligenaceae: evidence from the comparative genomics of Tetrathiobacter kashmirensis, a pathogen in the making.</title>
        <authorList>
            <person name="Ghosh W."/>
            <person name="Alam M."/>
            <person name="Roy C."/>
            <person name="Pyne P."/>
            <person name="George A."/>
            <person name="Chakraborty R."/>
            <person name="Majumder S."/>
            <person name="Agarwal A."/>
            <person name="Chakraborty S."/>
            <person name="Majumdar S."/>
            <person name="Gupta S.K."/>
        </authorList>
    </citation>
    <scope>NUCLEOTIDE SEQUENCE [LARGE SCALE GENOMIC DNA]</scope>
    <source>
        <strain evidence="8">WT001</strain>
    </source>
</reference>
<dbReference type="Pfam" id="PF03328">
    <property type="entry name" value="HpcH_HpaI"/>
    <property type="match status" value="1"/>
</dbReference>
<sequence>MKQIRSFLFIPGIRADWVEKADQTGADALILDLEDSVPDSAKDSARDIVSSRIGMLASTGQRVYVRINKSVFLYSMKDLEAVISPGIEGILLPKPDGPRDVDMAHLMISEMELKRGIPIGSVGLIPTLETAKSLQFAYEIATHPRVTGIACASARSGDVQRAVGFKWTREGLESLHFKSAAIIAARAAGKQPIAGLWQDVRDLEGFSHAVALHRQLGFTGELLIHPSHVAQANAAYSPDEEELRYYSRMIEAFEQAEAQGRAAVIYDGEHIDSAHVKTARLILQQADSFAELAVTARPHHTI</sequence>
<dbReference type="SUPFAM" id="SSF51621">
    <property type="entry name" value="Phosphoenolpyruvate/pyruvate domain"/>
    <property type="match status" value="1"/>
</dbReference>
<dbReference type="Proteomes" id="UP000005267">
    <property type="component" value="Chromosome"/>
</dbReference>
<evidence type="ECO:0000256" key="5">
    <source>
        <dbReference type="PIRSR" id="PIRSR015582-2"/>
    </source>
</evidence>